<dbReference type="OrthoDB" id="2523646at2759"/>
<gene>
    <name evidence="2" type="ORF">RHOBADRAFT_51206</name>
</gene>
<dbReference type="EMBL" id="KQ474074">
    <property type="protein sequence ID" value="KPV77330.1"/>
    <property type="molecule type" value="Genomic_DNA"/>
</dbReference>
<name>A0A194SA39_RHOGW</name>
<dbReference type="RefSeq" id="XP_018273379.1">
    <property type="nucleotide sequence ID" value="XM_018415714.1"/>
</dbReference>
<dbReference type="Proteomes" id="UP000053890">
    <property type="component" value="Unassembled WGS sequence"/>
</dbReference>
<evidence type="ECO:0008006" key="4">
    <source>
        <dbReference type="Google" id="ProtNLM"/>
    </source>
</evidence>
<reference evidence="2 3" key="1">
    <citation type="journal article" date="2015" name="Front. Microbiol.">
        <title>Genome sequence of the plant growth promoting endophytic yeast Rhodotorula graminis WP1.</title>
        <authorList>
            <person name="Firrincieli A."/>
            <person name="Otillar R."/>
            <person name="Salamov A."/>
            <person name="Schmutz J."/>
            <person name="Khan Z."/>
            <person name="Redman R.S."/>
            <person name="Fleck N.D."/>
            <person name="Lindquist E."/>
            <person name="Grigoriev I.V."/>
            <person name="Doty S.L."/>
        </authorList>
    </citation>
    <scope>NUCLEOTIDE SEQUENCE [LARGE SCALE GENOMIC DNA]</scope>
    <source>
        <strain evidence="2 3">WP1</strain>
    </source>
</reference>
<evidence type="ECO:0000313" key="2">
    <source>
        <dbReference type="EMBL" id="KPV77330.1"/>
    </source>
</evidence>
<sequence>MDSQPLPDAHAASSRDRLSYLPAEVLADIFSYLAPNPPAPLSRRLLPYSRTAKLARVDIQSVKQLKSFVDTVKGTPALGGYVRSLTLNLRDTTETILALETAFNDTLGEALALLPAVKEVDAVDWMTTSFLLSDNAVAAAAAHPLHTMRLSILLTQLNSLDFVTYRLALLARYPRLRKVEITVLPFDPGSTSAVAFDLFPASDLAPAALDMAPIAQVDKLVVVGALCDQRVVNILRAFHGVRDVELADTFASRHIAPALAALDPSALRGLVLRRYLVPPPVDLPAQETDWARFANVHELSFALPIGSPDALAAALPSFSNLSRVVFGAGSDPSAALVQHLVAHRPPLLREVVLSHVTGMVGEPLSPESVPAVASWLEAMTAAVIASRSPDASDDPGAAARAVPPFPLDGWLLPQWCPDFTPSDAEALLPLARSVGVALGGTFISACLTTYVLDRQVDLWLGHDGESGAGVRDMGDDEREVICDRSFWDALALRYAARLLEGTDGGGGAAAAGDESMEPRSKALPLDVAVFHPTSARRRRYEQREGSLDER</sequence>
<protein>
    <recommendedName>
        <fullName evidence="4">F-box domain-containing protein</fullName>
    </recommendedName>
</protein>
<organism evidence="2 3">
    <name type="scientific">Rhodotorula graminis (strain WP1)</name>
    <dbReference type="NCBI Taxonomy" id="578459"/>
    <lineage>
        <taxon>Eukaryota</taxon>
        <taxon>Fungi</taxon>
        <taxon>Dikarya</taxon>
        <taxon>Basidiomycota</taxon>
        <taxon>Pucciniomycotina</taxon>
        <taxon>Microbotryomycetes</taxon>
        <taxon>Sporidiobolales</taxon>
        <taxon>Sporidiobolaceae</taxon>
        <taxon>Rhodotorula</taxon>
    </lineage>
</organism>
<accession>A0A194SA39</accession>
<evidence type="ECO:0000256" key="1">
    <source>
        <dbReference type="SAM" id="MobiDB-lite"/>
    </source>
</evidence>
<dbReference type="GeneID" id="28976162"/>
<evidence type="ECO:0000313" key="3">
    <source>
        <dbReference type="Proteomes" id="UP000053890"/>
    </source>
</evidence>
<dbReference type="AlphaFoldDB" id="A0A194SA39"/>
<dbReference type="OMA" id="EVIATNW"/>
<keyword evidence="3" id="KW-1185">Reference proteome</keyword>
<feature type="region of interest" description="Disordered" evidence="1">
    <location>
        <begin position="503"/>
        <end position="523"/>
    </location>
</feature>
<proteinExistence type="predicted"/>